<feature type="coiled-coil region" evidence="2">
    <location>
        <begin position="88"/>
        <end position="199"/>
    </location>
</feature>
<feature type="transmembrane region" description="Helical" evidence="4">
    <location>
        <begin position="52"/>
        <end position="73"/>
    </location>
</feature>
<dbReference type="InterPro" id="IPR050111">
    <property type="entry name" value="C-type_lectin/snaclec_domain"/>
</dbReference>
<dbReference type="InterPro" id="IPR001304">
    <property type="entry name" value="C-type_lectin-like"/>
</dbReference>
<keyword evidence="6" id="KW-1185">Reference proteome</keyword>
<dbReference type="InterPro" id="IPR033989">
    <property type="entry name" value="CD209-like_CTLD"/>
</dbReference>
<proteinExistence type="predicted"/>
<accession>A0A6P8EYK4</accession>
<evidence type="ECO:0000259" key="5">
    <source>
        <dbReference type="PROSITE" id="PS50041"/>
    </source>
</evidence>
<dbReference type="Pfam" id="PF00059">
    <property type="entry name" value="Lectin_C"/>
    <property type="match status" value="2"/>
</dbReference>
<feature type="domain" description="C-type lectin" evidence="5">
    <location>
        <begin position="208"/>
        <end position="321"/>
    </location>
</feature>
<evidence type="ECO:0000256" key="2">
    <source>
        <dbReference type="SAM" id="Coils"/>
    </source>
</evidence>
<evidence type="ECO:0000256" key="3">
    <source>
        <dbReference type="SAM" id="MobiDB-lite"/>
    </source>
</evidence>
<dbReference type="PANTHER" id="PTHR22803">
    <property type="entry name" value="MANNOSE, PHOSPHOLIPASE, LECTIN RECEPTOR RELATED"/>
    <property type="match status" value="1"/>
</dbReference>
<dbReference type="AlphaFoldDB" id="A0A6P8EYK4"/>
<feature type="region of interest" description="Disordered" evidence="3">
    <location>
        <begin position="503"/>
        <end position="524"/>
    </location>
</feature>
<feature type="domain" description="C-type lectin" evidence="5">
    <location>
        <begin position="633"/>
        <end position="752"/>
    </location>
</feature>
<keyword evidence="1" id="KW-0430">Lectin</keyword>
<evidence type="ECO:0000256" key="4">
    <source>
        <dbReference type="SAM" id="Phobius"/>
    </source>
</evidence>
<protein>
    <submittedName>
        <fullName evidence="7">Uncharacterized protein LOC116218429</fullName>
    </submittedName>
</protein>
<dbReference type="RefSeq" id="XP_031415957.2">
    <property type="nucleotide sequence ID" value="XM_031560097.2"/>
</dbReference>
<dbReference type="PROSITE" id="PS00615">
    <property type="entry name" value="C_TYPE_LECTIN_1"/>
    <property type="match status" value="2"/>
</dbReference>
<evidence type="ECO:0000313" key="6">
    <source>
        <dbReference type="Proteomes" id="UP000515152"/>
    </source>
</evidence>
<dbReference type="SMART" id="SM00034">
    <property type="entry name" value="CLECT"/>
    <property type="match status" value="2"/>
</dbReference>
<dbReference type="CDD" id="cd03590">
    <property type="entry name" value="CLECT_DC-SIGN_like"/>
    <property type="match status" value="2"/>
</dbReference>
<dbReference type="OrthoDB" id="6337382at2759"/>
<gene>
    <name evidence="7" type="primary">LOC116218429</name>
</gene>
<name>A0A6P8EYK4_CLUHA</name>
<dbReference type="InterPro" id="IPR018378">
    <property type="entry name" value="C-type_lectin_CS"/>
</dbReference>
<evidence type="ECO:0000313" key="7">
    <source>
        <dbReference type="RefSeq" id="XP_031415957.2"/>
    </source>
</evidence>
<keyword evidence="2" id="KW-0175">Coiled coil</keyword>
<keyword evidence="4" id="KW-1133">Transmembrane helix</keyword>
<sequence>MSVKMNERDDIVEVKQILTDNMDIYDNTTTSSHWPVEGRGDARVKQKGTRRCYKLATVSLVLLCVLLIVTIGLCVKSSTERNELQTSAVSLTQARDQLDSTNANLTRERDELKASNTIIAKEKEQLESNYNALVRERDQVNASYTYMAKEKDRLQSSHNTLSKESDQLQTSYNELKRDQKSLNTSYANLEKERDEMQNGLLVLGWRYFSSHLYYISAMNQSWDDARLDCQRRGADLVIINSQEEQEFVSSFSKDAWIGLSDINIEGQWRWVDGSPLTTKFWAKDQPNSYKGEQDCVKLWTTPPPENWNDEKCSIIHNWICEKQINTYSCITTEMGQNRKAHSNVTQAQQTEIEELTVDSQHKDYSKLDTHDFRSQCTALIKERDGLQAGYSALSEDKDLLQTSQDSLSKNLYGLQQECDELQKRLYKLGISEKIWYWANGEPNNGFGPENENCAAINSFILNDMNIWFDTECHSALNWAILLESPLKYTRYLIDMSKEANTPRYKRGDLNTGKTASERNPRKSSKKGYGVYRLAAVCFGLLSVLQATLNVSLRVFFHRCVGTNISWNEDSEQLKVMYSSLTKERDQLQASHIYLTTERDQLKSSFKNLTTERDNLQRKLSKLENASAHGWKYFSSSFYFISSEQRAWRESRHNCKERGADLVVINSREEQKFVVDFGKEMEKIAWVGATDHDKEGVWMWVDGTPVITGYWMNDQPDNGFMGEDCIALLPDRYDPFKTWDDASCDLKLHWICEKVARL</sequence>
<organism evidence="6 7">
    <name type="scientific">Clupea harengus</name>
    <name type="common">Atlantic herring</name>
    <dbReference type="NCBI Taxonomy" id="7950"/>
    <lineage>
        <taxon>Eukaryota</taxon>
        <taxon>Metazoa</taxon>
        <taxon>Chordata</taxon>
        <taxon>Craniata</taxon>
        <taxon>Vertebrata</taxon>
        <taxon>Euteleostomi</taxon>
        <taxon>Actinopterygii</taxon>
        <taxon>Neopterygii</taxon>
        <taxon>Teleostei</taxon>
        <taxon>Clupei</taxon>
        <taxon>Clupeiformes</taxon>
        <taxon>Clupeoidei</taxon>
        <taxon>Clupeidae</taxon>
        <taxon>Clupea</taxon>
    </lineage>
</organism>
<dbReference type="KEGG" id="char:116218429"/>
<keyword evidence="4" id="KW-0472">Membrane</keyword>
<feature type="coiled-coil region" evidence="2">
    <location>
        <begin position="570"/>
        <end position="625"/>
    </location>
</feature>
<dbReference type="Proteomes" id="UP000515152">
    <property type="component" value="Chromosome 22"/>
</dbReference>
<reference evidence="7" key="1">
    <citation type="submission" date="2025-08" db="UniProtKB">
        <authorList>
            <consortium name="RefSeq"/>
        </authorList>
    </citation>
    <scope>IDENTIFICATION</scope>
</reference>
<keyword evidence="4" id="KW-0812">Transmembrane</keyword>
<dbReference type="PROSITE" id="PS50041">
    <property type="entry name" value="C_TYPE_LECTIN_2"/>
    <property type="match status" value="2"/>
</dbReference>
<dbReference type="GeneID" id="116218429"/>
<dbReference type="GO" id="GO:0030246">
    <property type="term" value="F:carbohydrate binding"/>
    <property type="evidence" value="ECO:0007669"/>
    <property type="project" value="UniProtKB-KW"/>
</dbReference>
<evidence type="ECO:0000256" key="1">
    <source>
        <dbReference type="ARBA" id="ARBA00022734"/>
    </source>
</evidence>